<accession>A0A1V0RJR4</accession>
<gene>
    <name evidence="3" type="ORF">ROSMUCSMR3_00503</name>
</gene>
<sequence>MKSSTNRASPHDKSAQGGAPSGAMSAPKVATRRVPHALIFVMQDVTPAFQEALHAAGFDVAPLDKMAVSQAITSDELPCALMWSDPTNCLARAIEEGTSIAEAIEGWRARAEEILTLLRKNRRQITLVESDLLTASNTDPAWEVLRKRLNIPKDVVLSQPGAQSALSRSVARLAVPQIESLREVLEELRASGISPANEGSALATLEAAAAVFEDLRASQDELALLGAQVRLQVEEAEESSEERGLLQSQVMLVTQEMQRLTAVETAFEAQKLERDDDQEELALLREQVQLQLREAHRASEESTALREQLNRLTQDMTRLRTAQTALESCHVQALRDKDQALAQAAQDLGNAMTLRAELEAQNAKLGHDVEGLTTMLAMVYESTSWRVTAPLRGVRRLVSK</sequence>
<organism evidence="3 4">
    <name type="scientific">Roseovarius mucosus</name>
    <dbReference type="NCBI Taxonomy" id="215743"/>
    <lineage>
        <taxon>Bacteria</taxon>
        <taxon>Pseudomonadati</taxon>
        <taxon>Pseudomonadota</taxon>
        <taxon>Alphaproteobacteria</taxon>
        <taxon>Rhodobacterales</taxon>
        <taxon>Roseobacteraceae</taxon>
        <taxon>Roseovarius</taxon>
    </lineage>
</organism>
<name>A0A1V0RJR4_9RHOB</name>
<feature type="region of interest" description="Disordered" evidence="2">
    <location>
        <begin position="1"/>
        <end position="27"/>
    </location>
</feature>
<dbReference type="AlphaFoldDB" id="A0A1V0RJR4"/>
<dbReference type="OrthoDB" id="5291101at2"/>
<keyword evidence="4" id="KW-1185">Reference proteome</keyword>
<keyword evidence="1" id="KW-0175">Coiled coil</keyword>
<dbReference type="EMBL" id="CP020474">
    <property type="protein sequence ID" value="ARE82007.1"/>
    <property type="molecule type" value="Genomic_DNA"/>
</dbReference>
<evidence type="ECO:0000313" key="3">
    <source>
        <dbReference type="EMBL" id="ARE82007.1"/>
    </source>
</evidence>
<proteinExistence type="predicted"/>
<dbReference type="Proteomes" id="UP000192273">
    <property type="component" value="Chromosome"/>
</dbReference>
<protein>
    <submittedName>
        <fullName evidence="3">Uncharacterized protein</fullName>
    </submittedName>
</protein>
<dbReference type="RefSeq" id="WP_081506340.1">
    <property type="nucleotide sequence ID" value="NZ_CP020474.1"/>
</dbReference>
<reference evidence="3 4" key="1">
    <citation type="submission" date="2017-03" db="EMBL/GenBank/DDBJ databases">
        <title>Genome Sequence of Roseovarius mucosus strain SMR3 Isolated from a culture of the Diatom Skeletonema marinoi.</title>
        <authorList>
            <person name="Topel M."/>
            <person name="Pinder M."/>
            <person name="Johansson O.N."/>
            <person name="Kourtchenko O."/>
            <person name="Godhe A."/>
            <person name="Clarke A.K."/>
        </authorList>
    </citation>
    <scope>NUCLEOTIDE SEQUENCE [LARGE SCALE GENOMIC DNA]</scope>
    <source>
        <strain evidence="3 4">SMR3</strain>
    </source>
</reference>
<evidence type="ECO:0000256" key="2">
    <source>
        <dbReference type="SAM" id="MobiDB-lite"/>
    </source>
</evidence>
<evidence type="ECO:0000256" key="1">
    <source>
        <dbReference type="SAM" id="Coils"/>
    </source>
</evidence>
<feature type="coiled-coil region" evidence="1">
    <location>
        <begin position="267"/>
        <end position="361"/>
    </location>
</feature>
<dbReference type="KEGG" id="rmm:ROSMUCSMR3_00503"/>
<evidence type="ECO:0000313" key="4">
    <source>
        <dbReference type="Proteomes" id="UP000192273"/>
    </source>
</evidence>